<sequence>MRTNAIIMYVIGVFFLISAAGYTIWVGNTVNWDPNHLEWVGTVALTLTSILGFFVGFYLGRVHKAQGGELPQDILTADIDDDDPEVGHFAPWSWWPLVLGGALALVFLGLAVGTWISFIGGPLVLIAIVGWNYEFYRGHFAR</sequence>
<comment type="catalytic activity">
    <reaction evidence="9 10">
        <text>4 Fe(II)-[cytochrome c] + O2 + 8 H(+)(in) = 4 Fe(III)-[cytochrome c] + 2 H2O + 4 H(+)(out)</text>
        <dbReference type="Rhea" id="RHEA:11436"/>
        <dbReference type="Rhea" id="RHEA-COMP:10350"/>
        <dbReference type="Rhea" id="RHEA-COMP:14399"/>
        <dbReference type="ChEBI" id="CHEBI:15377"/>
        <dbReference type="ChEBI" id="CHEBI:15378"/>
        <dbReference type="ChEBI" id="CHEBI:15379"/>
        <dbReference type="ChEBI" id="CHEBI:29033"/>
        <dbReference type="ChEBI" id="CHEBI:29034"/>
        <dbReference type="EC" id="7.1.1.9"/>
    </reaction>
</comment>
<dbReference type="RefSeq" id="WP_284301510.1">
    <property type="nucleotide sequence ID" value="NZ_BSVA01000001.1"/>
</dbReference>
<feature type="transmembrane region" description="Helical" evidence="11">
    <location>
        <begin position="7"/>
        <end position="27"/>
    </location>
</feature>
<reference evidence="13" key="1">
    <citation type="journal article" date="2019" name="Int. J. Syst. Evol. Microbiol.">
        <title>The Global Catalogue of Microorganisms (GCM) 10K type strain sequencing project: providing services to taxonomists for standard genome sequencing and annotation.</title>
        <authorList>
            <consortium name="The Broad Institute Genomics Platform"/>
            <consortium name="The Broad Institute Genome Sequencing Center for Infectious Disease"/>
            <person name="Wu L."/>
            <person name="Ma J."/>
        </authorList>
    </citation>
    <scope>NUCLEOTIDE SEQUENCE [LARGE SCALE GENOMIC DNA]</scope>
    <source>
        <strain evidence="13">NBRC 108755</strain>
    </source>
</reference>
<dbReference type="PIRSF" id="PIRSF017385">
    <property type="entry name" value="CtaF"/>
    <property type="match status" value="1"/>
</dbReference>
<accession>A0ABQ6K029</accession>
<dbReference type="Pfam" id="PF12270">
    <property type="entry name" value="Cyt_c_ox_IV"/>
    <property type="match status" value="1"/>
</dbReference>
<evidence type="ECO:0000313" key="13">
    <source>
        <dbReference type="Proteomes" id="UP001157069"/>
    </source>
</evidence>
<comment type="similarity">
    <text evidence="3 10">Belongs to the cytochrome c oxidase bacterial subunit CtaF family.</text>
</comment>
<evidence type="ECO:0000256" key="8">
    <source>
        <dbReference type="ARBA" id="ARBA00023136"/>
    </source>
</evidence>
<comment type="caution">
    <text evidence="12">The sequence shown here is derived from an EMBL/GenBank/DDBJ whole genome shotgun (WGS) entry which is preliminary data.</text>
</comment>
<proteinExistence type="inferred from homology"/>
<gene>
    <name evidence="12" type="primary">ctaF</name>
    <name evidence="12" type="ORF">GCM10025869_32480</name>
</gene>
<keyword evidence="8 10" id="KW-0472">Membrane</keyword>
<organism evidence="12 13">
    <name type="scientific">Homoserinibacter gongjuensis</name>
    <dbReference type="NCBI Taxonomy" id="1162968"/>
    <lineage>
        <taxon>Bacteria</taxon>
        <taxon>Bacillati</taxon>
        <taxon>Actinomycetota</taxon>
        <taxon>Actinomycetes</taxon>
        <taxon>Micrococcales</taxon>
        <taxon>Microbacteriaceae</taxon>
        <taxon>Homoserinibacter</taxon>
    </lineage>
</organism>
<evidence type="ECO:0000256" key="11">
    <source>
        <dbReference type="SAM" id="Phobius"/>
    </source>
</evidence>
<evidence type="ECO:0000313" key="12">
    <source>
        <dbReference type="EMBL" id="GMA92719.1"/>
    </source>
</evidence>
<feature type="transmembrane region" description="Helical" evidence="11">
    <location>
        <begin position="39"/>
        <end position="59"/>
    </location>
</feature>
<keyword evidence="13" id="KW-1185">Reference proteome</keyword>
<evidence type="ECO:0000256" key="6">
    <source>
        <dbReference type="ARBA" id="ARBA00022967"/>
    </source>
</evidence>
<evidence type="ECO:0000256" key="1">
    <source>
        <dbReference type="ARBA" id="ARBA00002536"/>
    </source>
</evidence>
<comment type="function">
    <text evidence="1 10">Part of cytochrome c oxidase, its function is unknown.</text>
</comment>
<evidence type="ECO:0000256" key="5">
    <source>
        <dbReference type="ARBA" id="ARBA00022692"/>
    </source>
</evidence>
<keyword evidence="5 11" id="KW-0812">Transmembrane</keyword>
<dbReference type="Proteomes" id="UP001157069">
    <property type="component" value="Unassembled WGS sequence"/>
</dbReference>
<feature type="transmembrane region" description="Helical" evidence="11">
    <location>
        <begin position="94"/>
        <end position="112"/>
    </location>
</feature>
<comment type="subcellular location">
    <subcellularLocation>
        <location evidence="2">Cell membrane</location>
        <topology evidence="2">Multi-pass membrane protein</topology>
    </subcellularLocation>
</comment>
<evidence type="ECO:0000256" key="2">
    <source>
        <dbReference type="ARBA" id="ARBA00004651"/>
    </source>
</evidence>
<protein>
    <recommendedName>
        <fullName evidence="10">Cytochrome c oxidase polypeptide 4</fullName>
        <ecNumber evidence="10">7.1.1.9</ecNumber>
    </recommendedName>
    <alternativeName>
        <fullName evidence="10">Cytochrome aa3 subunit 4</fullName>
    </alternativeName>
    <alternativeName>
        <fullName evidence="10">Cytochrome c oxidase polypeptide IV</fullName>
    </alternativeName>
</protein>
<keyword evidence="7 11" id="KW-1133">Transmembrane helix</keyword>
<evidence type="ECO:0000256" key="9">
    <source>
        <dbReference type="ARBA" id="ARBA00047816"/>
    </source>
</evidence>
<keyword evidence="4 10" id="KW-1003">Cell membrane</keyword>
<evidence type="ECO:0000256" key="3">
    <source>
        <dbReference type="ARBA" id="ARBA00006870"/>
    </source>
</evidence>
<name>A0ABQ6K029_9MICO</name>
<keyword evidence="6 10" id="KW-1278">Translocase</keyword>
<dbReference type="InterPro" id="IPR021050">
    <property type="entry name" value="Cyt_c_oxidase_su4_actinobac"/>
</dbReference>
<evidence type="ECO:0000256" key="4">
    <source>
        <dbReference type="ARBA" id="ARBA00022475"/>
    </source>
</evidence>
<evidence type="ECO:0000256" key="10">
    <source>
        <dbReference type="PIRNR" id="PIRNR017385"/>
    </source>
</evidence>
<comment type="subunit">
    <text evidence="10">Associates with subunits I, II and III to form cytochrome c oxidase.</text>
</comment>
<dbReference type="EC" id="7.1.1.9" evidence="10"/>
<dbReference type="EMBL" id="BSVA01000001">
    <property type="protein sequence ID" value="GMA92719.1"/>
    <property type="molecule type" value="Genomic_DNA"/>
</dbReference>
<evidence type="ECO:0000256" key="7">
    <source>
        <dbReference type="ARBA" id="ARBA00022989"/>
    </source>
</evidence>